<keyword evidence="4" id="KW-1185">Reference proteome</keyword>
<gene>
    <name evidence="3" type="ORF">U729_1571</name>
</gene>
<name>A0A0A7G059_9CLOT</name>
<dbReference type="EMBL" id="CP006905">
    <property type="protein sequence ID" value="AIY84461.1"/>
    <property type="molecule type" value="Genomic_DNA"/>
</dbReference>
<reference evidence="3 4" key="1">
    <citation type="journal article" date="2015" name="Infect. Genet. Evol.">
        <title>Genomic sequences of six botulinum neurotoxin-producing strains representing three clostridial species illustrate the mobility and diversity of botulinum neurotoxin genes.</title>
        <authorList>
            <person name="Smith T.J."/>
            <person name="Hill K.K."/>
            <person name="Xie G."/>
            <person name="Foley B.T."/>
            <person name="Williamson C.H."/>
            <person name="Foster J.T."/>
            <person name="Johnson S.L."/>
            <person name="Chertkov O."/>
            <person name="Teshima H."/>
            <person name="Gibbons H.S."/>
            <person name="Johnsky L.A."/>
            <person name="Karavis M.A."/>
            <person name="Smith L.A."/>
        </authorList>
    </citation>
    <scope>NUCLEOTIDE SEQUENCE [LARGE SCALE GENOMIC DNA]</scope>
    <source>
        <strain evidence="3">Sullivan</strain>
    </source>
</reference>
<dbReference type="OrthoDB" id="9776839at2"/>
<dbReference type="STRING" id="1561.NPD11_1441"/>
<dbReference type="eggNOG" id="COG0446">
    <property type="taxonomic scope" value="Bacteria"/>
</dbReference>
<dbReference type="HOGENOM" id="CLU_030705_0_0_9"/>
<dbReference type="AlphaFoldDB" id="A0A0A7G059"/>
<dbReference type="PANTHER" id="PTHR42949:SF3">
    <property type="entry name" value="ANAEROBIC GLYCEROL-3-PHOSPHATE DEHYDROGENASE SUBUNIT B"/>
    <property type="match status" value="1"/>
</dbReference>
<evidence type="ECO:0000313" key="3">
    <source>
        <dbReference type="EMBL" id="AIY84461.1"/>
    </source>
</evidence>
<dbReference type="KEGG" id="cbv:U729_1571"/>
<dbReference type="Gene3D" id="3.50.50.60">
    <property type="entry name" value="FAD/NAD(P)-binding domain"/>
    <property type="match status" value="2"/>
</dbReference>
<dbReference type="PRINTS" id="PR00368">
    <property type="entry name" value="FADPNR"/>
</dbReference>
<feature type="domain" description="FAD/NAD(P)-binding" evidence="2">
    <location>
        <begin position="4"/>
        <end position="290"/>
    </location>
</feature>
<dbReference type="Pfam" id="PF07992">
    <property type="entry name" value="Pyr_redox_2"/>
    <property type="match status" value="1"/>
</dbReference>
<dbReference type="PRINTS" id="PR00469">
    <property type="entry name" value="PNDRDTASEII"/>
</dbReference>
<dbReference type="GO" id="GO:0016491">
    <property type="term" value="F:oxidoreductase activity"/>
    <property type="evidence" value="ECO:0007669"/>
    <property type="project" value="UniProtKB-KW"/>
</dbReference>
<organism evidence="3 4">
    <name type="scientific">Clostridium baratii str. Sullivan</name>
    <dbReference type="NCBI Taxonomy" id="1415775"/>
    <lineage>
        <taxon>Bacteria</taxon>
        <taxon>Bacillati</taxon>
        <taxon>Bacillota</taxon>
        <taxon>Clostridia</taxon>
        <taxon>Eubacteriales</taxon>
        <taxon>Clostridiaceae</taxon>
        <taxon>Clostridium</taxon>
    </lineage>
</organism>
<dbReference type="InterPro" id="IPR023753">
    <property type="entry name" value="FAD/NAD-binding_dom"/>
</dbReference>
<protein>
    <submittedName>
        <fullName evidence="3">Pyridine nucleotide-disulfide oxidoreductase family protein</fullName>
    </submittedName>
</protein>
<dbReference type="InterPro" id="IPR051691">
    <property type="entry name" value="Metab_Enz_Cyan_OpOx_G3PDH"/>
</dbReference>
<evidence type="ECO:0000313" key="4">
    <source>
        <dbReference type="Proteomes" id="UP000030635"/>
    </source>
</evidence>
<dbReference type="SUPFAM" id="SSF51905">
    <property type="entry name" value="FAD/NAD(P)-binding domain"/>
    <property type="match status" value="1"/>
</dbReference>
<evidence type="ECO:0000259" key="2">
    <source>
        <dbReference type="Pfam" id="PF07992"/>
    </source>
</evidence>
<evidence type="ECO:0000256" key="1">
    <source>
        <dbReference type="ARBA" id="ARBA00023002"/>
    </source>
</evidence>
<dbReference type="RefSeq" id="WP_039313317.1">
    <property type="nucleotide sequence ID" value="NZ_CP006905.1"/>
</dbReference>
<proteinExistence type="predicted"/>
<accession>A0A0A7G059</accession>
<sequence>MKKYDLVVVGGGIAGMTATLEALKNGITNVLLIEREEELGGIINQCIHNGFGRAYLEEEITGPEFIEFIKIKLSKYEFDIKNKTNVLSISEDKVITYVNEKEGIKDIKAGCIILATGCRERYTGNISIPTSKYTGIFTIGNAHRFINLEGILPGKNPVIVANNKWALILARRLEIEGGNVAALVVNEESGFVLNKECREIIEDFDINVIERGKILELQGSKRVNNVKLLDVETDEIKNIKCDSVFLSVGYYPELGIVKELNLELNEVSNTLKLKEYETSVDGIFACGNVIYGNSCMDFENVDGSDAGKFASKYIQNRINY</sequence>
<dbReference type="PANTHER" id="PTHR42949">
    <property type="entry name" value="ANAEROBIC GLYCEROL-3-PHOSPHATE DEHYDROGENASE SUBUNIT B"/>
    <property type="match status" value="1"/>
</dbReference>
<dbReference type="InterPro" id="IPR036188">
    <property type="entry name" value="FAD/NAD-bd_sf"/>
</dbReference>
<keyword evidence="1" id="KW-0560">Oxidoreductase</keyword>
<dbReference type="Proteomes" id="UP000030635">
    <property type="component" value="Chromosome"/>
</dbReference>